<keyword evidence="2" id="KW-0812">Transmembrane</keyword>
<evidence type="ECO:0000256" key="1">
    <source>
        <dbReference type="SAM" id="MobiDB-lite"/>
    </source>
</evidence>
<dbReference type="Proteomes" id="UP000813427">
    <property type="component" value="Unassembled WGS sequence"/>
</dbReference>
<dbReference type="AlphaFoldDB" id="A0A8K0S995"/>
<dbReference type="OrthoDB" id="4115096at2759"/>
<evidence type="ECO:0000256" key="2">
    <source>
        <dbReference type="SAM" id="Phobius"/>
    </source>
</evidence>
<feature type="transmembrane region" description="Helical" evidence="2">
    <location>
        <begin position="51"/>
        <end position="76"/>
    </location>
</feature>
<protein>
    <submittedName>
        <fullName evidence="3">Uncharacterized protein</fullName>
    </submittedName>
</protein>
<name>A0A8K0S995_9HYPO</name>
<sequence>MDYPSKSLPPTAAAPANIESPPNNTQGSSCCVTEPNPWFMMDNNEYNWDPLTFGFTAIIGVIAIAFATLTAFQAFLAAGPGRTKSGAYAIGPWSRRNYRKFDWAEMRFRTTPSTPILTTESLNFELLKNCKKDPICSHKEPGGLRKRKRDYFPATWLALLTHLSLDYTNFWEEAKLPGADFIPSELSAVPAYGSTRFVTTLAMIFSQGYGRLAIDRESGLPRVRHTRFNLIFRQHSLLGTIGFFEIYGKMPFQYSGWHNEIHGRLLQAHGYMSIPELSRMNALEKGVIDEGQIFTSNLAESKKFASPLTNNVQQKCPHRNEEPQHACVKLLADRMVLDFTCFFKGPLSLLTAHIPDLDLLPLFYPHKKAKIRERLDTLLLRSRLWGSDIANDNVDLASTATLWAESIIRPDIDRLRLSGEAYELSLAYLKERSTQDREYNYTFIWDQRTLWFELKTIDLWL</sequence>
<reference evidence="3" key="1">
    <citation type="journal article" date="2021" name="Nat. Commun.">
        <title>Genetic determinants of endophytism in the Arabidopsis root mycobiome.</title>
        <authorList>
            <person name="Mesny F."/>
            <person name="Miyauchi S."/>
            <person name="Thiergart T."/>
            <person name="Pickel B."/>
            <person name="Atanasova L."/>
            <person name="Karlsson M."/>
            <person name="Huettel B."/>
            <person name="Barry K.W."/>
            <person name="Haridas S."/>
            <person name="Chen C."/>
            <person name="Bauer D."/>
            <person name="Andreopoulos W."/>
            <person name="Pangilinan J."/>
            <person name="LaButti K."/>
            <person name="Riley R."/>
            <person name="Lipzen A."/>
            <person name="Clum A."/>
            <person name="Drula E."/>
            <person name="Henrissat B."/>
            <person name="Kohler A."/>
            <person name="Grigoriev I.V."/>
            <person name="Martin F.M."/>
            <person name="Hacquard S."/>
        </authorList>
    </citation>
    <scope>NUCLEOTIDE SEQUENCE</scope>
    <source>
        <strain evidence="3">MPI-SDFR-AT-0068</strain>
    </source>
</reference>
<evidence type="ECO:0000313" key="3">
    <source>
        <dbReference type="EMBL" id="KAH7262525.1"/>
    </source>
</evidence>
<keyword evidence="4" id="KW-1185">Reference proteome</keyword>
<keyword evidence="2" id="KW-1133">Transmembrane helix</keyword>
<feature type="compositionally biased region" description="Polar residues" evidence="1">
    <location>
        <begin position="20"/>
        <end position="29"/>
    </location>
</feature>
<dbReference type="EMBL" id="JAGPXF010000001">
    <property type="protein sequence ID" value="KAH7262525.1"/>
    <property type="molecule type" value="Genomic_DNA"/>
</dbReference>
<comment type="caution">
    <text evidence="3">The sequence shown here is derived from an EMBL/GenBank/DDBJ whole genome shotgun (WGS) entry which is preliminary data.</text>
</comment>
<evidence type="ECO:0000313" key="4">
    <source>
        <dbReference type="Proteomes" id="UP000813427"/>
    </source>
</evidence>
<feature type="region of interest" description="Disordered" evidence="1">
    <location>
        <begin position="1"/>
        <end position="29"/>
    </location>
</feature>
<accession>A0A8K0S995</accession>
<organism evidence="3 4">
    <name type="scientific">Fusarium tricinctum</name>
    <dbReference type="NCBI Taxonomy" id="61284"/>
    <lineage>
        <taxon>Eukaryota</taxon>
        <taxon>Fungi</taxon>
        <taxon>Dikarya</taxon>
        <taxon>Ascomycota</taxon>
        <taxon>Pezizomycotina</taxon>
        <taxon>Sordariomycetes</taxon>
        <taxon>Hypocreomycetidae</taxon>
        <taxon>Hypocreales</taxon>
        <taxon>Nectriaceae</taxon>
        <taxon>Fusarium</taxon>
        <taxon>Fusarium tricinctum species complex</taxon>
    </lineage>
</organism>
<keyword evidence="2" id="KW-0472">Membrane</keyword>
<gene>
    <name evidence="3" type="ORF">BKA59DRAFT_519429</name>
</gene>
<proteinExistence type="predicted"/>